<dbReference type="Pfam" id="PF00628">
    <property type="entry name" value="PHD"/>
    <property type="match status" value="1"/>
</dbReference>
<dbReference type="SMART" id="SM01014">
    <property type="entry name" value="ARID"/>
    <property type="match status" value="1"/>
</dbReference>
<evidence type="ECO:0000259" key="11">
    <source>
        <dbReference type="PROSITE" id="PS51183"/>
    </source>
</evidence>
<dbReference type="InterPro" id="IPR011011">
    <property type="entry name" value="Znf_FYVE_PHD"/>
</dbReference>
<feature type="region of interest" description="Disordered" evidence="8">
    <location>
        <begin position="1"/>
        <end position="40"/>
    </location>
</feature>
<evidence type="ECO:0008006" key="15">
    <source>
        <dbReference type="Google" id="ProtNLM"/>
    </source>
</evidence>
<comment type="subcellular location">
    <subcellularLocation>
        <location evidence="1">Nucleus</location>
    </subcellularLocation>
</comment>
<dbReference type="SUPFAM" id="SSF57903">
    <property type="entry name" value="FYVE/PHD zinc finger"/>
    <property type="match status" value="3"/>
</dbReference>
<dbReference type="SUPFAM" id="SSF51197">
    <property type="entry name" value="Clavaminate synthase-like"/>
    <property type="match status" value="1"/>
</dbReference>
<evidence type="ECO:0000259" key="12">
    <source>
        <dbReference type="PROSITE" id="PS51184"/>
    </source>
</evidence>
<dbReference type="PROSITE" id="PS01359">
    <property type="entry name" value="ZF_PHD_1"/>
    <property type="match status" value="2"/>
</dbReference>
<sequence length="1865" mass="212315">MGKGRPRAAEKGVLGLGLGHNSSVPSTSSSSASSSNGSLRVPPAPVYYPNEDEFKDPLEFIDKIRPEAERYGICRIVPPKNWQAPFALDLDKFSFPTKTQAIHQLQARAASCDSKTFELEYNRFLEEHCGRKLKKKVVFEGEELDLCKLFNGVKRFGGYDKVVKEKKWGEVSRFLRSGKKISECAKHVLCQLYREHLYDYEEYYSKLNKVVAKSCKRGMRENRKSEDVVEFSSGSKRRRKNSGSAEKVKVCKKVEEEEELDQICKQCRSGLHGEVMLLCDRCNKGWHIYCLSPPLKQVPPGNWYCFECLNSDKDSFGFVPGKNLTLEAFRRVADRAKRKWFGSGCASRVQIEKKFWEIVEGLAGDVEVMYGSDLDTSVYGSGFPRINDARPESVETKVWDEYCGSPWNLNNLPKLKGSVLRAVHQNITGVMVPWLYVGMLFSAFCWHFEDHCFYSMNYLHWGEPKCWYSVPGSEADAFEKVMRNSLPDLFDAQPDLLFQLVTMLNPSVLQDNGVPVYSVLQEPGNFVITFPRSYHGGFNLGLNCAEAVNFAPADWLPHGGFGAELYQTYHKTAVLSHEELLCVVAKANCDSKVSPFLKKELVRMYTKEKTWRERLWRNGIIKSSPMPPRKCPEFVGTEEDPTCIICKQYLYLSAVVCRCRPSAYVCLEHWEHICECKSSRFRLLYRHTLAELYDLVLALDKFIFNKTPESNVMQRQTSCSREPTGLTKKIKGSHVSLVQLAEQWLLRASEFLQSPYSGDTCTTLLKDAEEFLWAGSEVHPVRNVVKNLIVAQNWVDGIAGCLCKIKQWSGRGCDLERKVHIVDINELLNLYPVPCNEAGHLKLKEHADEARILVQEIESFLSTRPRVFELEALYSKALDFPIYVQESEKLSEKISSVKVLRDSMRQCLENKASAAFDIGMLYKLKSEILELQVELPETEVLLDLLGQVELCQERCSEMLKTPCTLKDVEGLLEELNHVTVNVPELMLLKQCHADAIAWIARCNEVLLNAHEREDQHIVVEELNCLLKDGPSFRIQVDQLPLLEVELKKACCRERALKARDSKMSFNFIQQLLVEAAELQLEEEKLFVNLSRVLSAARCWEEKATKLLGHEAQMSDFEELLRWSTDINVILPSLNGIIDAVEKAKSWLQSSAAFLARTSSLVSVSCSSLKIELLKELVSRSKLLNIALPERKMLEMVLKNCEEWEQIASSALGDAVVLLDTSCIGDGKSRELATEIELLVTRMEVITKNGLSLGYDFLEIPKLLDACSKLQWCRRALSYCSGAPHFEDVQSLMKDAENFSVTGISGALWTLLFDGVKWLQKSLGTISNRGNFERCKLSDVEEILAEYKHAHVSYPEVFNELVNAVQNHKLWRQEAEKFLGLNSKEKSWSLLLELKERGMSAAFSCSELDIILSEVGKVEKWKKQCMEIVGRFVDDGSPLLNAMQQIKRSLDIALFIHGKSQCCEATNLCMSCTGYNEDWSILTCSLCKDCYHLQCVQPVLVVPTCAQTYICSYCHFLKDGSIVQNGGPLQFGGRRPELRMFGELLSDAESISIWIEEKDILRQIVEQAVEYKACLRETLNFESSYLYKDIGPVSEKLTTALKAMKVIGVYDYQCYCDLEMALARNSWKVRVERILNGVKKPTLEEIQMHIKEGQGIGILPDDYLRGKLRELEHISLEWADEAKKVAVDSGALALDKVFELILKGASLPVYVEEELKLLKRRSMLYCICRKPYDDRPKVVCDQCDEWYHIDCLKLRCPPKIYICAACNPQMEDLSTPHSTDHDKLTSPKFVEPKTPPRQSKSVKRPSETKTAPTHRMIAITDDSNLLNFPSGIDRLWWQNRKPFRRAAKKRAVLDSLSPFFNIQQPR</sequence>
<dbReference type="Gene3D" id="3.30.40.10">
    <property type="entry name" value="Zinc/RING finger domain, C3HC4 (zinc finger)"/>
    <property type="match status" value="3"/>
</dbReference>
<dbReference type="GO" id="GO:0010468">
    <property type="term" value="P:regulation of gene expression"/>
    <property type="evidence" value="ECO:0007669"/>
    <property type="project" value="TreeGrafter"/>
</dbReference>
<dbReference type="GO" id="GO:0000785">
    <property type="term" value="C:chromatin"/>
    <property type="evidence" value="ECO:0007669"/>
    <property type="project" value="TreeGrafter"/>
</dbReference>
<dbReference type="PROSITE" id="PS51011">
    <property type="entry name" value="ARID"/>
    <property type="match status" value="1"/>
</dbReference>
<evidence type="ECO:0000259" key="9">
    <source>
        <dbReference type="PROSITE" id="PS50016"/>
    </source>
</evidence>
<dbReference type="InterPro" id="IPR001606">
    <property type="entry name" value="ARID_dom"/>
</dbReference>
<dbReference type="FunFam" id="2.60.120.650:FF:000042">
    <property type="entry name" value="Transcription factor jumonji (JmjC) domain-containing protein"/>
    <property type="match status" value="1"/>
</dbReference>
<dbReference type="Pfam" id="PF02928">
    <property type="entry name" value="zf-C5HC2"/>
    <property type="match status" value="1"/>
</dbReference>
<reference evidence="13" key="1">
    <citation type="submission" date="2022-02" db="EMBL/GenBank/DDBJ databases">
        <authorList>
            <person name="Henning P.M."/>
            <person name="McCubbin A.G."/>
            <person name="Shore J.S."/>
        </authorList>
    </citation>
    <scope>NUCLEOTIDE SEQUENCE</scope>
    <source>
        <strain evidence="13">F60SS</strain>
        <tissue evidence="13">Leaves</tissue>
    </source>
</reference>
<dbReference type="FunFam" id="2.60.120.650:FF:000078">
    <property type="entry name" value="Predicted protein"/>
    <property type="match status" value="1"/>
</dbReference>
<evidence type="ECO:0000256" key="5">
    <source>
        <dbReference type="ARBA" id="ARBA00022833"/>
    </source>
</evidence>
<keyword evidence="5" id="KW-0862">Zinc</keyword>
<feature type="compositionally biased region" description="Low complexity" evidence="8">
    <location>
        <begin position="22"/>
        <end position="38"/>
    </location>
</feature>
<dbReference type="InterPro" id="IPR013637">
    <property type="entry name" value="Lys_sp_deMease-like_dom"/>
</dbReference>
<dbReference type="GO" id="GO:0003677">
    <property type="term" value="F:DNA binding"/>
    <property type="evidence" value="ECO:0007669"/>
    <property type="project" value="InterPro"/>
</dbReference>
<dbReference type="InterPro" id="IPR019787">
    <property type="entry name" value="Znf_PHD-finger"/>
</dbReference>
<keyword evidence="2" id="KW-0479">Metal-binding</keyword>
<dbReference type="InterPro" id="IPR019786">
    <property type="entry name" value="Zinc_finger_PHD-type_CS"/>
</dbReference>
<dbReference type="Proteomes" id="UP001141552">
    <property type="component" value="Unassembled WGS sequence"/>
</dbReference>
<dbReference type="SMART" id="SM00501">
    <property type="entry name" value="BRIGHT"/>
    <property type="match status" value="1"/>
</dbReference>
<evidence type="ECO:0000256" key="2">
    <source>
        <dbReference type="ARBA" id="ARBA00022723"/>
    </source>
</evidence>
<dbReference type="PANTHER" id="PTHR10694:SF133">
    <property type="entry name" value="LYSINE-SPECIFIC DEMETHYLASE JMJ17"/>
    <property type="match status" value="1"/>
</dbReference>
<dbReference type="GO" id="GO:0032452">
    <property type="term" value="F:histone demethylase activity"/>
    <property type="evidence" value="ECO:0007669"/>
    <property type="project" value="TreeGrafter"/>
</dbReference>
<evidence type="ECO:0000313" key="13">
    <source>
        <dbReference type="EMBL" id="KAJ4850539.1"/>
    </source>
</evidence>
<evidence type="ECO:0000256" key="1">
    <source>
        <dbReference type="ARBA" id="ARBA00004123"/>
    </source>
</evidence>
<keyword evidence="6" id="KW-0539">Nucleus</keyword>
<proteinExistence type="predicted"/>
<dbReference type="CDD" id="cd15543">
    <property type="entry name" value="PHD_RSF1"/>
    <property type="match status" value="1"/>
</dbReference>
<dbReference type="SMART" id="SM00545">
    <property type="entry name" value="JmjN"/>
    <property type="match status" value="1"/>
</dbReference>
<feature type="domain" description="JmjN" evidence="11">
    <location>
        <begin position="44"/>
        <end position="85"/>
    </location>
</feature>
<accession>A0A9Q0GL47</accession>
<dbReference type="GO" id="GO:0008270">
    <property type="term" value="F:zinc ion binding"/>
    <property type="evidence" value="ECO:0007669"/>
    <property type="project" value="UniProtKB-KW"/>
</dbReference>
<dbReference type="OrthoDB" id="1678912at2759"/>
<keyword evidence="3" id="KW-0677">Repeat</keyword>
<keyword evidence="4 7" id="KW-0863">Zinc-finger</keyword>
<keyword evidence="14" id="KW-1185">Reference proteome</keyword>
<dbReference type="PANTHER" id="PTHR10694">
    <property type="entry name" value="LYSINE-SPECIFIC DEMETHYLASE"/>
    <property type="match status" value="1"/>
</dbReference>
<dbReference type="Gene3D" id="2.60.120.650">
    <property type="entry name" value="Cupin"/>
    <property type="match status" value="1"/>
</dbReference>
<dbReference type="SMART" id="SM00249">
    <property type="entry name" value="PHD"/>
    <property type="match status" value="3"/>
</dbReference>
<comment type="caution">
    <text evidence="13">The sequence shown here is derived from an EMBL/GenBank/DDBJ whole genome shotgun (WGS) entry which is preliminary data.</text>
</comment>
<dbReference type="Pfam" id="PF02375">
    <property type="entry name" value="JmjN"/>
    <property type="match status" value="1"/>
</dbReference>
<dbReference type="CDD" id="cd16100">
    <property type="entry name" value="ARID"/>
    <property type="match status" value="1"/>
</dbReference>
<name>A0A9Q0GL47_9ROSI</name>
<dbReference type="InterPro" id="IPR003347">
    <property type="entry name" value="JmjC_dom"/>
</dbReference>
<evidence type="ECO:0000313" key="14">
    <source>
        <dbReference type="Proteomes" id="UP001141552"/>
    </source>
</evidence>
<evidence type="ECO:0000256" key="7">
    <source>
        <dbReference type="PROSITE-ProRule" id="PRU00146"/>
    </source>
</evidence>
<dbReference type="Pfam" id="PF08429">
    <property type="entry name" value="PLU-1"/>
    <property type="match status" value="1"/>
</dbReference>
<dbReference type="InterPro" id="IPR001965">
    <property type="entry name" value="Znf_PHD"/>
</dbReference>
<dbReference type="SMART" id="SM00558">
    <property type="entry name" value="JmjC"/>
    <property type="match status" value="1"/>
</dbReference>
<dbReference type="Pfam" id="PF02373">
    <property type="entry name" value="JmjC"/>
    <property type="match status" value="1"/>
</dbReference>
<dbReference type="EMBL" id="JAKUCV010000294">
    <property type="protein sequence ID" value="KAJ4850539.1"/>
    <property type="molecule type" value="Genomic_DNA"/>
</dbReference>
<evidence type="ECO:0000259" key="10">
    <source>
        <dbReference type="PROSITE" id="PS51011"/>
    </source>
</evidence>
<dbReference type="InterPro" id="IPR036431">
    <property type="entry name" value="ARID_dom_sf"/>
</dbReference>
<dbReference type="GO" id="GO:0005634">
    <property type="term" value="C:nucleus"/>
    <property type="evidence" value="ECO:0007669"/>
    <property type="project" value="UniProtKB-SubCell"/>
</dbReference>
<dbReference type="SUPFAM" id="SSF46774">
    <property type="entry name" value="ARID-like"/>
    <property type="match status" value="1"/>
</dbReference>
<feature type="domain" description="ARID" evidence="10">
    <location>
        <begin position="111"/>
        <end position="205"/>
    </location>
</feature>
<protein>
    <recommendedName>
        <fullName evidence="15">[Histone H3]-trimethyl-L-lysine(4) demethylase</fullName>
    </recommendedName>
</protein>
<evidence type="ECO:0000256" key="6">
    <source>
        <dbReference type="ARBA" id="ARBA00023242"/>
    </source>
</evidence>
<feature type="region of interest" description="Disordered" evidence="8">
    <location>
        <begin position="1774"/>
        <end position="1815"/>
    </location>
</feature>
<evidence type="ECO:0000256" key="4">
    <source>
        <dbReference type="ARBA" id="ARBA00022771"/>
    </source>
</evidence>
<feature type="domain" description="JmjC" evidence="12">
    <location>
        <begin position="401"/>
        <end position="567"/>
    </location>
</feature>
<gene>
    <name evidence="13" type="ORF">Tsubulata_036378</name>
</gene>
<dbReference type="PROSITE" id="PS51184">
    <property type="entry name" value="JMJC"/>
    <property type="match status" value="1"/>
</dbReference>
<dbReference type="InterPro" id="IPR004198">
    <property type="entry name" value="Znf_C5HC2"/>
</dbReference>
<evidence type="ECO:0000256" key="3">
    <source>
        <dbReference type="ARBA" id="ARBA00022737"/>
    </source>
</evidence>
<dbReference type="InterPro" id="IPR013083">
    <property type="entry name" value="Znf_RING/FYVE/PHD"/>
</dbReference>
<dbReference type="InterPro" id="IPR003349">
    <property type="entry name" value="JmjN"/>
</dbReference>
<organism evidence="13 14">
    <name type="scientific">Turnera subulata</name>
    <dbReference type="NCBI Taxonomy" id="218843"/>
    <lineage>
        <taxon>Eukaryota</taxon>
        <taxon>Viridiplantae</taxon>
        <taxon>Streptophyta</taxon>
        <taxon>Embryophyta</taxon>
        <taxon>Tracheophyta</taxon>
        <taxon>Spermatophyta</taxon>
        <taxon>Magnoliopsida</taxon>
        <taxon>eudicotyledons</taxon>
        <taxon>Gunneridae</taxon>
        <taxon>Pentapetalae</taxon>
        <taxon>rosids</taxon>
        <taxon>fabids</taxon>
        <taxon>Malpighiales</taxon>
        <taxon>Passifloraceae</taxon>
        <taxon>Turnera</taxon>
    </lineage>
</organism>
<dbReference type="PROSITE" id="PS50016">
    <property type="entry name" value="ZF_PHD_2"/>
    <property type="match status" value="1"/>
</dbReference>
<dbReference type="Pfam" id="PF01388">
    <property type="entry name" value="ARID"/>
    <property type="match status" value="1"/>
</dbReference>
<reference evidence="13" key="2">
    <citation type="journal article" date="2023" name="Plants (Basel)">
        <title>Annotation of the Turnera subulata (Passifloraceae) Draft Genome Reveals the S-Locus Evolved after the Divergence of Turneroideae from Passifloroideae in a Stepwise Manner.</title>
        <authorList>
            <person name="Henning P.M."/>
            <person name="Roalson E.H."/>
            <person name="Mir W."/>
            <person name="McCubbin A.G."/>
            <person name="Shore J.S."/>
        </authorList>
    </citation>
    <scope>NUCLEOTIDE SEQUENCE</scope>
    <source>
        <strain evidence="13">F60SS</strain>
    </source>
</reference>
<evidence type="ECO:0000256" key="8">
    <source>
        <dbReference type="SAM" id="MobiDB-lite"/>
    </source>
</evidence>
<dbReference type="Gene3D" id="1.10.150.60">
    <property type="entry name" value="ARID DNA-binding domain"/>
    <property type="match status" value="1"/>
</dbReference>
<feature type="domain" description="PHD-type" evidence="9">
    <location>
        <begin position="261"/>
        <end position="311"/>
    </location>
</feature>
<dbReference type="PROSITE" id="PS51183">
    <property type="entry name" value="JMJN"/>
    <property type="match status" value="1"/>
</dbReference>